<name>A0ABX6MC23_9BURK</name>
<dbReference type="Pfam" id="PF00702">
    <property type="entry name" value="Hydrolase"/>
    <property type="match status" value="1"/>
</dbReference>
<dbReference type="Gene3D" id="1.10.150.240">
    <property type="entry name" value="Putative phosphatase, domain 2"/>
    <property type="match status" value="1"/>
</dbReference>
<evidence type="ECO:0000256" key="2">
    <source>
        <dbReference type="ARBA" id="ARBA00004818"/>
    </source>
</evidence>
<comment type="catalytic activity">
    <reaction evidence="1">
        <text>2-phosphoglycolate + H2O = glycolate + phosphate</text>
        <dbReference type="Rhea" id="RHEA:14369"/>
        <dbReference type="ChEBI" id="CHEBI:15377"/>
        <dbReference type="ChEBI" id="CHEBI:29805"/>
        <dbReference type="ChEBI" id="CHEBI:43474"/>
        <dbReference type="ChEBI" id="CHEBI:58033"/>
        <dbReference type="EC" id="3.1.3.18"/>
    </reaction>
</comment>
<dbReference type="EC" id="3.1.3.18" evidence="4"/>
<comment type="similarity">
    <text evidence="3">Belongs to the HAD-like hydrolase superfamily. CbbY/CbbZ/Gph/YieH family.</text>
</comment>
<sequence length="236" mass="24683">MSIDVIFLGLDGVLFDTEALHLAACNAAFANAGLSLRWTLPALRAAAARHGYARAIGSAVATPPLSRDKQRVAELFQDKHREFHQAILSRPPQAQAAALTLIEDAAAAGCKICILTDLPAPATGALLERYFGADVTSLFSVVAGAASFDGPAGTGPYAYALNAMGVQPQDAIVIDTAVPALRAAADAGLWTVSVAPYGTDVVRPRQFITFDALHELQASPYTPDQQRPAPGLHKAA</sequence>
<dbReference type="PANTHER" id="PTHR43434">
    <property type="entry name" value="PHOSPHOGLYCOLATE PHOSPHATASE"/>
    <property type="match status" value="1"/>
</dbReference>
<dbReference type="RefSeq" id="WP_169113176.1">
    <property type="nucleotide sequence ID" value="NZ_CP051684.1"/>
</dbReference>
<dbReference type="InterPro" id="IPR050155">
    <property type="entry name" value="HAD-like_hydrolase_sf"/>
</dbReference>
<evidence type="ECO:0000256" key="4">
    <source>
        <dbReference type="ARBA" id="ARBA00013078"/>
    </source>
</evidence>
<proteinExistence type="inferred from homology"/>
<comment type="pathway">
    <text evidence="2">Organic acid metabolism; glycolate biosynthesis; glycolate from 2-phosphoglycolate: step 1/1.</text>
</comment>
<dbReference type="Proteomes" id="UP000503117">
    <property type="component" value="Chromosome"/>
</dbReference>
<dbReference type="Gene3D" id="3.40.50.1000">
    <property type="entry name" value="HAD superfamily/HAD-like"/>
    <property type="match status" value="1"/>
</dbReference>
<protein>
    <recommendedName>
        <fullName evidence="4">phosphoglycolate phosphatase</fullName>
        <ecNumber evidence="4">3.1.3.18</ecNumber>
    </recommendedName>
</protein>
<dbReference type="SUPFAM" id="SSF56784">
    <property type="entry name" value="HAD-like"/>
    <property type="match status" value="1"/>
</dbReference>
<reference evidence="5 6" key="1">
    <citation type="submission" date="2020-04" db="EMBL/GenBank/DDBJ databases">
        <title>Genome sequencing of novel species.</title>
        <authorList>
            <person name="Heo J."/>
            <person name="Kim S.-J."/>
            <person name="Kim J.-S."/>
            <person name="Hong S.-B."/>
            <person name="Kwon S.-W."/>
        </authorList>
    </citation>
    <scope>NUCLEOTIDE SEQUENCE [LARGE SCALE GENOMIC DNA]</scope>
    <source>
        <strain evidence="5 6">AF9R3</strain>
    </source>
</reference>
<dbReference type="GO" id="GO:0016787">
    <property type="term" value="F:hydrolase activity"/>
    <property type="evidence" value="ECO:0007669"/>
    <property type="project" value="UniProtKB-KW"/>
</dbReference>
<keyword evidence="6" id="KW-1185">Reference proteome</keyword>
<evidence type="ECO:0000313" key="6">
    <source>
        <dbReference type="Proteomes" id="UP000503117"/>
    </source>
</evidence>
<accession>A0ABX6MC23</accession>
<dbReference type="InterPro" id="IPR023198">
    <property type="entry name" value="PGP-like_dom2"/>
</dbReference>
<gene>
    <name evidence="5" type="ORF">HH213_18295</name>
</gene>
<dbReference type="InterPro" id="IPR023214">
    <property type="entry name" value="HAD_sf"/>
</dbReference>
<evidence type="ECO:0000313" key="5">
    <source>
        <dbReference type="EMBL" id="QJD91869.1"/>
    </source>
</evidence>
<dbReference type="EMBL" id="CP051684">
    <property type="protein sequence ID" value="QJD91869.1"/>
    <property type="molecule type" value="Genomic_DNA"/>
</dbReference>
<dbReference type="InterPro" id="IPR036412">
    <property type="entry name" value="HAD-like_sf"/>
</dbReference>
<dbReference type="PANTHER" id="PTHR43434:SF1">
    <property type="entry name" value="PHOSPHOGLYCOLATE PHOSPHATASE"/>
    <property type="match status" value="1"/>
</dbReference>
<keyword evidence="5" id="KW-0378">Hydrolase</keyword>
<evidence type="ECO:0000256" key="1">
    <source>
        <dbReference type="ARBA" id="ARBA00000830"/>
    </source>
</evidence>
<organism evidence="5 6">
    <name type="scientific">Duganella dendranthematis</name>
    <dbReference type="NCBI Taxonomy" id="2728021"/>
    <lineage>
        <taxon>Bacteria</taxon>
        <taxon>Pseudomonadati</taxon>
        <taxon>Pseudomonadota</taxon>
        <taxon>Betaproteobacteria</taxon>
        <taxon>Burkholderiales</taxon>
        <taxon>Oxalobacteraceae</taxon>
        <taxon>Telluria group</taxon>
        <taxon>Duganella</taxon>
    </lineage>
</organism>
<evidence type="ECO:0000256" key="3">
    <source>
        <dbReference type="ARBA" id="ARBA00006171"/>
    </source>
</evidence>